<feature type="region of interest" description="Disordered" evidence="8">
    <location>
        <begin position="370"/>
        <end position="397"/>
    </location>
</feature>
<feature type="transmembrane region" description="Helical" evidence="9">
    <location>
        <begin position="1274"/>
        <end position="1294"/>
    </location>
</feature>
<dbReference type="InterPro" id="IPR013525">
    <property type="entry name" value="ABC2_TM"/>
</dbReference>
<evidence type="ECO:0000313" key="11">
    <source>
        <dbReference type="EMBL" id="OSS49281.1"/>
    </source>
</evidence>
<keyword evidence="7 9" id="KW-0472">Membrane</keyword>
<evidence type="ECO:0000259" key="10">
    <source>
        <dbReference type="PROSITE" id="PS50893"/>
    </source>
</evidence>
<dbReference type="EMBL" id="KZ107844">
    <property type="protein sequence ID" value="OSS49281.1"/>
    <property type="molecule type" value="Genomic_DNA"/>
</dbReference>
<gene>
    <name evidence="11" type="ORF">B5807_05385</name>
</gene>
<proteinExistence type="predicted"/>
<dbReference type="InterPro" id="IPR003439">
    <property type="entry name" value="ABC_transporter-like_ATP-bd"/>
</dbReference>
<dbReference type="SMART" id="SM00382">
    <property type="entry name" value="AAA"/>
    <property type="match status" value="2"/>
</dbReference>
<dbReference type="FunCoup" id="A0A1Y2LZQ3">
    <property type="interactions" value="52"/>
</dbReference>
<dbReference type="PROSITE" id="PS00211">
    <property type="entry name" value="ABC_TRANSPORTER_1"/>
    <property type="match status" value="1"/>
</dbReference>
<dbReference type="GO" id="GO:0016887">
    <property type="term" value="F:ATP hydrolysis activity"/>
    <property type="evidence" value="ECO:0007669"/>
    <property type="project" value="InterPro"/>
</dbReference>
<dbReference type="Proteomes" id="UP000193240">
    <property type="component" value="Unassembled WGS sequence"/>
</dbReference>
<evidence type="ECO:0000256" key="2">
    <source>
        <dbReference type="ARBA" id="ARBA00022448"/>
    </source>
</evidence>
<dbReference type="InterPro" id="IPR043926">
    <property type="entry name" value="ABCG_dom"/>
</dbReference>
<dbReference type="GO" id="GO:0005524">
    <property type="term" value="F:ATP binding"/>
    <property type="evidence" value="ECO:0007669"/>
    <property type="project" value="UniProtKB-KW"/>
</dbReference>
<evidence type="ECO:0000313" key="12">
    <source>
        <dbReference type="Proteomes" id="UP000193240"/>
    </source>
</evidence>
<dbReference type="PANTHER" id="PTHR48041">
    <property type="entry name" value="ABC TRANSPORTER G FAMILY MEMBER 28"/>
    <property type="match status" value="1"/>
</dbReference>
<dbReference type="Pfam" id="PF00005">
    <property type="entry name" value="ABC_tran"/>
    <property type="match status" value="2"/>
</dbReference>
<feature type="transmembrane region" description="Helical" evidence="9">
    <location>
        <begin position="651"/>
        <end position="672"/>
    </location>
</feature>
<sequence length="1319" mass="146304">MALKDKEGRRANVEYRKVKEDTETGFPAKHLDIEEYEQPLPDSAHHIRPSTSHAENAISLREVDPVSVRLDHLSVSVDESPNAVTKLFSKKAATNTGHVKNILDDVSAYLPSGTLTAIIGGSGSGKTTLLNQMSGRMKGTRIRTSGRTLFNGSEDISAIRSAYVIQQDILLHTLTVRETLRYAAQLRLPSSVTRAERKQLVEEVIAELSLKEAAETRVGNHAHKGCSGGEKRRTSLGVQLLSNPSLLWLDEPTTGLDSTSAYQVVKTLRNLTRKGRTVIVTIHQPRSEIWRLFDNVILLTRGSPAYAGSAKDCLGYFAKLGHEMPPFTNPAEYLIDVVSVDNRSEEAEAAAEDRVRHIKAAWREYSDRAHSEKNKKSTIAAPVEPRQTPVTPRRSGFPQQIKVLTSRTWVVTIRDPMGMFGSLLEAISMAVITGWIFLNVDGSLSGIRSRQGALYNAASLQGYLILLFETYRLTDDIQLFDEEARQGVVSIPAFLISRRLARFFLEDLPVPLIFSVIYYFMVGFRADGEKFLTFFSVILLGQYIAVCFAMVCVAVSRNFAGASLVANLAYTLQSMACGYFIQSNTIPIYVRWTKWTAYLFYAFGAVCANEFTDSFYDCPVGGPTDEACKEYTGSFILDSLGFPDNWVWRPILALTGYVFAFYIGAAVLLTYWNAEIVMARARPSTMDASAGKEKMTELGPDEIRTINIRLEGFGMNIEKRQLRSQTVKCILSPLTAEFQPGSLNVIMGPSGSGKTSLLNSMAGRLKDDFTTKYKISGTMTFNGLAPSQDVIHSICSFVTQDDDALLASLTVRETLHYAAGLRLPKWMTRQQKIKKAEEILLKMGLKDCADNLIGNDFIKGISGGEKRRVTIAVQILTEPRVLLLDEPLSGLDAFTALSIMDVLLGLAHEGRTLIVTIHQPRSDLFAHFGNILLLARGGSPVFAGQASKMLSHFASLDYRCPEHVNPADFALDLVTVDLQHAQREEVSREKVRKLIGAWHPDLFPATRTGSIATPAELGSLAREPASFAAAYSILIRRATKNFFRMPDLIIARIMQVVGLGIVLALFFAPLKNDYFSIQNRMGLLIEISPLYFVGMLNNIATYPVERDVFYRDYDDRIYGVEAFFLTYISVTTPFEIISCFIFALLAVLVVGLPRDASTYFIITFNAFCITSCGESLGIVFNTLFSHTGFSVNIMSVFLSVAQVMGGVMSLSIPSFLQAFNHLSPVKWAIGNMAPYTLRKEKFTCEDWQKIDAQCPITTGQQVLELYKLNKDPDMYLMALGVCAIAYRFLAYAVLKCVKERWVGKLWRKVGGGKKDGAAA</sequence>
<dbReference type="Gene3D" id="3.40.50.300">
    <property type="entry name" value="P-loop containing nucleotide triphosphate hydrolases"/>
    <property type="match status" value="2"/>
</dbReference>
<evidence type="ECO:0000256" key="3">
    <source>
        <dbReference type="ARBA" id="ARBA00022692"/>
    </source>
</evidence>
<evidence type="ECO:0000256" key="6">
    <source>
        <dbReference type="ARBA" id="ARBA00022989"/>
    </source>
</evidence>
<dbReference type="PROSITE" id="PS50893">
    <property type="entry name" value="ABC_TRANSPORTER_2"/>
    <property type="match status" value="2"/>
</dbReference>
<dbReference type="Pfam" id="PF19055">
    <property type="entry name" value="ABC2_membrane_7"/>
    <property type="match status" value="2"/>
</dbReference>
<evidence type="ECO:0000256" key="4">
    <source>
        <dbReference type="ARBA" id="ARBA00022741"/>
    </source>
</evidence>
<organism evidence="11 12">
    <name type="scientific">Epicoccum nigrum</name>
    <name type="common">Soil fungus</name>
    <name type="synonym">Epicoccum purpurascens</name>
    <dbReference type="NCBI Taxonomy" id="105696"/>
    <lineage>
        <taxon>Eukaryota</taxon>
        <taxon>Fungi</taxon>
        <taxon>Dikarya</taxon>
        <taxon>Ascomycota</taxon>
        <taxon>Pezizomycotina</taxon>
        <taxon>Dothideomycetes</taxon>
        <taxon>Pleosporomycetidae</taxon>
        <taxon>Pleosporales</taxon>
        <taxon>Pleosporineae</taxon>
        <taxon>Didymellaceae</taxon>
        <taxon>Epicoccum</taxon>
    </lineage>
</organism>
<keyword evidence="5" id="KW-0067">ATP-binding</keyword>
<dbReference type="InterPro" id="IPR003593">
    <property type="entry name" value="AAA+_ATPase"/>
</dbReference>
<dbReference type="SUPFAM" id="SSF52540">
    <property type="entry name" value="P-loop containing nucleoside triphosphate hydrolases"/>
    <property type="match status" value="2"/>
</dbReference>
<feature type="domain" description="ABC transporter" evidence="10">
    <location>
        <begin position="68"/>
        <end position="326"/>
    </location>
</feature>
<evidence type="ECO:0000256" key="9">
    <source>
        <dbReference type="SAM" id="Phobius"/>
    </source>
</evidence>
<feature type="transmembrane region" description="Helical" evidence="9">
    <location>
        <begin position="1082"/>
        <end position="1104"/>
    </location>
</feature>
<dbReference type="STRING" id="105696.A0A1Y2LZQ3"/>
<dbReference type="OMA" id="ACGYFVQ"/>
<protein>
    <recommendedName>
        <fullName evidence="10">ABC transporter domain-containing protein</fullName>
    </recommendedName>
</protein>
<dbReference type="FunFam" id="3.40.50.300:FF:006099">
    <property type="entry name" value="Uncharacterized protein"/>
    <property type="match status" value="1"/>
</dbReference>
<dbReference type="FunFam" id="3.40.50.300:FF:001433">
    <property type="entry name" value="ABC transporter, putative"/>
    <property type="match status" value="1"/>
</dbReference>
<evidence type="ECO:0000256" key="5">
    <source>
        <dbReference type="ARBA" id="ARBA00022840"/>
    </source>
</evidence>
<dbReference type="InterPro" id="IPR027417">
    <property type="entry name" value="P-loop_NTPase"/>
</dbReference>
<accession>A0A1Y2LZQ3</accession>
<evidence type="ECO:0000256" key="1">
    <source>
        <dbReference type="ARBA" id="ARBA00004141"/>
    </source>
</evidence>
<keyword evidence="4" id="KW-0547">Nucleotide-binding</keyword>
<dbReference type="Pfam" id="PF01061">
    <property type="entry name" value="ABC2_membrane"/>
    <property type="match status" value="2"/>
</dbReference>
<name>A0A1Y2LZQ3_EPING</name>
<evidence type="ECO:0000256" key="7">
    <source>
        <dbReference type="ARBA" id="ARBA00023136"/>
    </source>
</evidence>
<feature type="transmembrane region" description="Helical" evidence="9">
    <location>
        <begin position="417"/>
        <end position="440"/>
    </location>
</feature>
<keyword evidence="3 9" id="KW-0812">Transmembrane</keyword>
<keyword evidence="6 9" id="KW-1133">Transmembrane helix</keyword>
<feature type="transmembrane region" description="Helical" evidence="9">
    <location>
        <begin position="1049"/>
        <end position="1070"/>
    </location>
</feature>
<feature type="transmembrane region" description="Helical" evidence="9">
    <location>
        <begin position="508"/>
        <end position="526"/>
    </location>
</feature>
<dbReference type="InterPro" id="IPR050352">
    <property type="entry name" value="ABCG_transporters"/>
</dbReference>
<dbReference type="PANTHER" id="PTHR48041:SF119">
    <property type="entry name" value="ROA1P"/>
    <property type="match status" value="1"/>
</dbReference>
<dbReference type="InterPro" id="IPR017871">
    <property type="entry name" value="ABC_transporter-like_CS"/>
</dbReference>
<feature type="transmembrane region" description="Helical" evidence="9">
    <location>
        <begin position="1196"/>
        <end position="1216"/>
    </location>
</feature>
<evidence type="ECO:0000256" key="8">
    <source>
        <dbReference type="SAM" id="MobiDB-lite"/>
    </source>
</evidence>
<keyword evidence="12" id="KW-1185">Reference proteome</keyword>
<dbReference type="GO" id="GO:0140359">
    <property type="term" value="F:ABC-type transporter activity"/>
    <property type="evidence" value="ECO:0007669"/>
    <property type="project" value="InterPro"/>
</dbReference>
<feature type="transmembrane region" description="Helical" evidence="9">
    <location>
        <begin position="1124"/>
        <end position="1152"/>
    </location>
</feature>
<feature type="transmembrane region" description="Helical" evidence="9">
    <location>
        <begin position="562"/>
        <end position="581"/>
    </location>
</feature>
<reference evidence="11 12" key="1">
    <citation type="journal article" date="2017" name="Genome Announc.">
        <title>Genome sequence of the saprophytic ascomycete Epicoccum nigrum ICMP 19927 strain isolated from New Zealand.</title>
        <authorList>
            <person name="Fokin M."/>
            <person name="Fleetwood D."/>
            <person name="Weir B.S."/>
            <person name="Villas-Boas S.G."/>
        </authorList>
    </citation>
    <scope>NUCLEOTIDE SEQUENCE [LARGE SCALE GENOMIC DNA]</scope>
    <source>
        <strain evidence="11 12">ICMP 19927</strain>
    </source>
</reference>
<feature type="transmembrane region" description="Helical" evidence="9">
    <location>
        <begin position="1158"/>
        <end position="1184"/>
    </location>
</feature>
<keyword evidence="2" id="KW-0813">Transport</keyword>
<dbReference type="GO" id="GO:0016020">
    <property type="term" value="C:membrane"/>
    <property type="evidence" value="ECO:0007669"/>
    <property type="project" value="UniProtKB-SubCell"/>
</dbReference>
<feature type="transmembrane region" description="Helical" evidence="9">
    <location>
        <begin position="532"/>
        <end position="555"/>
    </location>
</feature>
<dbReference type="InParanoid" id="A0A1Y2LZQ3"/>
<feature type="domain" description="ABC transporter" evidence="10">
    <location>
        <begin position="703"/>
        <end position="962"/>
    </location>
</feature>
<comment type="subcellular location">
    <subcellularLocation>
        <location evidence="1">Membrane</location>
        <topology evidence="1">Multi-pass membrane protein</topology>
    </subcellularLocation>
</comment>